<keyword evidence="3" id="KW-1185">Reference proteome</keyword>
<feature type="region of interest" description="Disordered" evidence="1">
    <location>
        <begin position="1"/>
        <end position="76"/>
    </location>
</feature>
<feature type="compositionally biased region" description="Polar residues" evidence="1">
    <location>
        <begin position="1"/>
        <end position="19"/>
    </location>
</feature>
<reference evidence="2 3" key="1">
    <citation type="submission" date="2024-09" db="EMBL/GenBank/DDBJ databases">
        <title>Rethinking Asexuality: The Enigmatic Case of Functional Sexual Genes in Lepraria (Stereocaulaceae).</title>
        <authorList>
            <person name="Doellman M."/>
            <person name="Sun Y."/>
            <person name="Barcenas-Pena A."/>
            <person name="Lumbsch H.T."/>
            <person name="Grewe F."/>
        </authorList>
    </citation>
    <scope>NUCLEOTIDE SEQUENCE [LARGE SCALE GENOMIC DNA]</scope>
    <source>
        <strain evidence="2 3">Grewe 0041</strain>
    </source>
</reference>
<accession>A0ABR4BLF0</accession>
<evidence type="ECO:0000313" key="2">
    <source>
        <dbReference type="EMBL" id="KAL2056783.1"/>
    </source>
</evidence>
<gene>
    <name evidence="2" type="ORF">ABVK25_003178</name>
</gene>
<organism evidence="2 3">
    <name type="scientific">Lepraria finkii</name>
    <dbReference type="NCBI Taxonomy" id="1340010"/>
    <lineage>
        <taxon>Eukaryota</taxon>
        <taxon>Fungi</taxon>
        <taxon>Dikarya</taxon>
        <taxon>Ascomycota</taxon>
        <taxon>Pezizomycotina</taxon>
        <taxon>Lecanoromycetes</taxon>
        <taxon>OSLEUM clade</taxon>
        <taxon>Lecanoromycetidae</taxon>
        <taxon>Lecanorales</taxon>
        <taxon>Lecanorineae</taxon>
        <taxon>Stereocaulaceae</taxon>
        <taxon>Lepraria</taxon>
    </lineage>
</organism>
<evidence type="ECO:0000313" key="3">
    <source>
        <dbReference type="Proteomes" id="UP001590951"/>
    </source>
</evidence>
<comment type="caution">
    <text evidence="2">The sequence shown here is derived from an EMBL/GenBank/DDBJ whole genome shotgun (WGS) entry which is preliminary data.</text>
</comment>
<name>A0ABR4BLF0_9LECA</name>
<dbReference type="Proteomes" id="UP001590951">
    <property type="component" value="Unassembled WGS sequence"/>
</dbReference>
<sequence length="489" mass="53770">MSTSTLPFTSPTGSESQGTLRKKSASPFKSQRFSPYKQPRKASSLLHLTGNPHSHPNPSPPACSLPVSSSGPTGTDFKINHDTFESTIHVKLDFELYQNGEQKFPSSDQMQAIMALFPTCFKVTASPPFLVVRCETLPPRPWPVTVAGLPLFLTTSKDQEPLDLGARARGPKINIKGEIVRWKTPEMQTFIEIFEALKGVGAEVERVQWIGWALLVLAAQEPDKDWKSHLPSTINNIYVGYIFGEVAVTEHALRTKLPTDRDHDDTAYSNLRPGIKLACRTEPEDPKDKDAYIATTAGICVESPGGKKYITLASHGFESTVGSEVRHPSLQGRLLGLVAKVFGETDISLCELTPGVSYSRETFSVADPTAPEVKPFREIIANPAKLLVGDLIIMDTAFNGRCEGNLIKVELERIPADDPFSEEVEYTLGSFGYFGNGREKLYDGCCGGVLWTENCDVIGQFRFQATGPEISHFPACSSLHKWGYKLSET</sequence>
<protein>
    <submittedName>
        <fullName evidence="2">Uncharacterized protein</fullName>
    </submittedName>
</protein>
<dbReference type="EMBL" id="JBHFEH010000007">
    <property type="protein sequence ID" value="KAL2056783.1"/>
    <property type="molecule type" value="Genomic_DNA"/>
</dbReference>
<evidence type="ECO:0000256" key="1">
    <source>
        <dbReference type="SAM" id="MobiDB-lite"/>
    </source>
</evidence>
<proteinExistence type="predicted"/>